<dbReference type="FunFam" id="3.40.50.10440:FF:000001">
    <property type="entry name" value="Dihydroxyacetone kinase, DhaK subunit"/>
    <property type="match status" value="1"/>
</dbReference>
<dbReference type="GeneID" id="66453339"/>
<organism evidence="2 5">
    <name type="scientific">Enterococcus faecium</name>
    <name type="common">Streptococcus faecium</name>
    <dbReference type="NCBI Taxonomy" id="1352"/>
    <lineage>
        <taxon>Bacteria</taxon>
        <taxon>Bacillati</taxon>
        <taxon>Bacillota</taxon>
        <taxon>Bacilli</taxon>
        <taxon>Lactobacillales</taxon>
        <taxon>Enterococcaceae</taxon>
        <taxon>Enterococcus</taxon>
    </lineage>
</organism>
<feature type="domain" description="DhaK" evidence="1">
    <location>
        <begin position="16"/>
        <end position="336"/>
    </location>
</feature>
<evidence type="ECO:0000313" key="4">
    <source>
        <dbReference type="Proteomes" id="UP000183509"/>
    </source>
</evidence>
<dbReference type="RefSeq" id="WP_002289294.1">
    <property type="nucleotide sequence ID" value="NZ_AP022341.1"/>
</dbReference>
<dbReference type="Pfam" id="PF02733">
    <property type="entry name" value="Dak1"/>
    <property type="match status" value="1"/>
</dbReference>
<dbReference type="Gene3D" id="3.40.50.10440">
    <property type="entry name" value="Dihydroxyacetone kinase, domain 1"/>
    <property type="match status" value="1"/>
</dbReference>
<dbReference type="Gene3D" id="3.30.1180.20">
    <property type="entry name" value="Dihydroxyacetone kinase, domain 2"/>
    <property type="match status" value="1"/>
</dbReference>
<dbReference type="InterPro" id="IPR050861">
    <property type="entry name" value="Dihydroxyacetone_Kinase"/>
</dbReference>
<accession>A0A1A7TMC3</accession>
<dbReference type="STRING" id="1352.AL014_10295"/>
<gene>
    <name evidence="2" type="ORF">B1P95_00020</name>
    <name evidence="3" type="ORF">DTPHA_600167</name>
</gene>
<dbReference type="InterPro" id="IPR004006">
    <property type="entry name" value="DhaK_dom"/>
</dbReference>
<dbReference type="GO" id="GO:0019563">
    <property type="term" value="P:glycerol catabolic process"/>
    <property type="evidence" value="ECO:0007669"/>
    <property type="project" value="TreeGrafter"/>
</dbReference>
<name>A0A1A7TMC3_ENTFC</name>
<dbReference type="GO" id="GO:0004371">
    <property type="term" value="F:glycerone kinase activity"/>
    <property type="evidence" value="ECO:0007669"/>
    <property type="project" value="InterPro"/>
</dbReference>
<evidence type="ECO:0000313" key="2">
    <source>
        <dbReference type="EMBL" id="OOL84127.1"/>
    </source>
</evidence>
<evidence type="ECO:0000313" key="5">
    <source>
        <dbReference type="Proteomes" id="UP000191171"/>
    </source>
</evidence>
<dbReference type="PANTHER" id="PTHR28629">
    <property type="entry name" value="TRIOKINASE/FMN CYCLASE"/>
    <property type="match status" value="1"/>
</dbReference>
<evidence type="ECO:0000313" key="3">
    <source>
        <dbReference type="EMBL" id="SAY65528.1"/>
    </source>
</evidence>
<dbReference type="EMBL" id="MVGJ01000001">
    <property type="protein sequence ID" value="OOL84127.1"/>
    <property type="molecule type" value="Genomic_DNA"/>
</dbReference>
<dbReference type="OMA" id="MLSAACP"/>
<dbReference type="InterPro" id="IPR012736">
    <property type="entry name" value="DhaK_1"/>
</dbReference>
<dbReference type="SUPFAM" id="SSF82549">
    <property type="entry name" value="DAK1/DegV-like"/>
    <property type="match status" value="1"/>
</dbReference>
<evidence type="ECO:0000259" key="1">
    <source>
        <dbReference type="PROSITE" id="PS51481"/>
    </source>
</evidence>
<dbReference type="Proteomes" id="UP000183509">
    <property type="component" value="Unassembled WGS sequence"/>
</dbReference>
<dbReference type="PANTHER" id="PTHR28629:SF4">
    <property type="entry name" value="TRIOKINASE_FMN CYCLASE"/>
    <property type="match status" value="1"/>
</dbReference>
<sequence length="336" mass="36127">MPERKDGNKLKKIMNDPSNIVEEMLEGLVKSYPELVHRVESSRVVAKNQKAEQVGLVSGGGSGHEPSHAGFVGEGMLSAAVLGDVFTSPTPDQIQTAIKEADSGKGVLLIVKNYTGDALNFDMAKELAAMDDIEVESVIVDDDIAVENSTYTAGKRGVAGTVLVHKIVGDAARNGASLAELKELGEKVVQATKTIGLALRAATVPEVGKPGFELGEDEIEYGVGIHGEPGYRREKMQPSKVLAKELVTKILDDYSNLPKEAGVLVNGMGGTPLMEQFVFMNDVLALLEERGVNVVFRKVGNFMTSLDMQGLSLTLIDLTETQWKDSLESNVQTISW</sequence>
<dbReference type="Proteomes" id="UP000191171">
    <property type="component" value="Unassembled WGS sequence"/>
</dbReference>
<comment type="caution">
    <text evidence="2">The sequence shown here is derived from an EMBL/GenBank/DDBJ whole genome shotgun (WGS) entry which is preliminary data.</text>
</comment>
<keyword evidence="3" id="KW-0808">Transferase</keyword>
<dbReference type="GO" id="GO:0005829">
    <property type="term" value="C:cytosol"/>
    <property type="evidence" value="ECO:0007669"/>
    <property type="project" value="TreeGrafter"/>
</dbReference>
<dbReference type="NCBIfam" id="TIGR02363">
    <property type="entry name" value="dhaK1"/>
    <property type="match status" value="1"/>
</dbReference>
<keyword evidence="2" id="KW-0418">Kinase</keyword>
<reference evidence="3 4" key="1">
    <citation type="submission" date="2016-04" db="EMBL/GenBank/DDBJ databases">
        <authorList>
            <person name="Millard A."/>
        </authorList>
    </citation>
    <scope>NUCLEOTIDE SEQUENCE [LARGE SCALE GENOMIC DNA]</scope>
    <source>
        <strain evidence="3">Isolate 22</strain>
    </source>
</reference>
<dbReference type="EMBL" id="FKLM01000002">
    <property type="protein sequence ID" value="SAY65528.1"/>
    <property type="molecule type" value="Genomic_DNA"/>
</dbReference>
<reference evidence="2 5" key="2">
    <citation type="submission" date="2017-02" db="EMBL/GenBank/DDBJ databases">
        <title>Clonality and virulence of isolates of VRE in Hematopoietic Stem Cell Transplanted (HSCT) patients.</title>
        <authorList>
            <person name="Marchi A.P."/>
            <person name="Martins R.C."/>
            <person name="Marie S.K."/>
            <person name="Levin A.S."/>
            <person name="Costa S.F."/>
        </authorList>
    </citation>
    <scope>NUCLEOTIDE SEQUENCE [LARGE SCALE GENOMIC DNA]</scope>
    <source>
        <strain evidence="2 5">LIM1759</strain>
    </source>
</reference>
<proteinExistence type="predicted"/>
<dbReference type="AlphaFoldDB" id="A0A1A7TMC3"/>
<dbReference type="EC" id="2.7.-.-" evidence="3"/>
<dbReference type="PROSITE" id="PS51481">
    <property type="entry name" value="DHAK"/>
    <property type="match status" value="1"/>
</dbReference>
<protein>
    <submittedName>
        <fullName evidence="2">Dihydroxyacetone kinase subunit DhaK</fullName>
        <ecNumber evidence="3">2.7.-.-</ecNumber>
    </submittedName>
</protein>